<dbReference type="InterPro" id="IPR050807">
    <property type="entry name" value="TransReg_Diox_bact_type"/>
</dbReference>
<accession>A0A921I134</accession>
<dbReference type="PANTHER" id="PTHR46797:SF1">
    <property type="entry name" value="METHYLPHOSPHONATE SYNTHASE"/>
    <property type="match status" value="1"/>
</dbReference>
<dbReference type="PROSITE" id="PS50943">
    <property type="entry name" value="HTH_CROC1"/>
    <property type="match status" value="1"/>
</dbReference>
<evidence type="ECO:0000313" key="3">
    <source>
        <dbReference type="EMBL" id="HJF93974.1"/>
    </source>
</evidence>
<dbReference type="InterPro" id="IPR010982">
    <property type="entry name" value="Lambda_DNA-bd_dom_sf"/>
</dbReference>
<protein>
    <submittedName>
        <fullName evidence="3">Helix-turn-helix domain-containing protein</fullName>
    </submittedName>
</protein>
<dbReference type="Proteomes" id="UP000769156">
    <property type="component" value="Unassembled WGS sequence"/>
</dbReference>
<dbReference type="Pfam" id="PF01381">
    <property type="entry name" value="HTH_3"/>
    <property type="match status" value="1"/>
</dbReference>
<organism evidence="3 4">
    <name type="scientific">Lachnoclostridium phocaeense</name>
    <dbReference type="NCBI Taxonomy" id="1871021"/>
    <lineage>
        <taxon>Bacteria</taxon>
        <taxon>Bacillati</taxon>
        <taxon>Bacillota</taxon>
        <taxon>Clostridia</taxon>
        <taxon>Lachnospirales</taxon>
        <taxon>Lachnospiraceae</taxon>
    </lineage>
</organism>
<evidence type="ECO:0000259" key="2">
    <source>
        <dbReference type="PROSITE" id="PS50943"/>
    </source>
</evidence>
<dbReference type="InterPro" id="IPR001387">
    <property type="entry name" value="Cro/C1-type_HTH"/>
</dbReference>
<dbReference type="PANTHER" id="PTHR46797">
    <property type="entry name" value="HTH-TYPE TRANSCRIPTIONAL REGULATOR"/>
    <property type="match status" value="1"/>
</dbReference>
<evidence type="ECO:0000256" key="1">
    <source>
        <dbReference type="ARBA" id="ARBA00023125"/>
    </source>
</evidence>
<dbReference type="OrthoDB" id="2062347at2"/>
<dbReference type="EMBL" id="DYVY01000065">
    <property type="protein sequence ID" value="HJF93974.1"/>
    <property type="molecule type" value="Genomic_DNA"/>
</dbReference>
<dbReference type="Gene3D" id="1.10.260.40">
    <property type="entry name" value="lambda repressor-like DNA-binding domains"/>
    <property type="match status" value="1"/>
</dbReference>
<sequence length="117" mass="13642">MLISERIYQYLEEKGMSQYEFAKKTGISQSTVSDWRRKGTNPSADKIMIICDVLGISPYELLLDTDSKNPREFKQTDYVVIDKKSKEYELIQSYEKLDQGARKRLEGYMQALTDLVQ</sequence>
<keyword evidence="1" id="KW-0238">DNA-binding</keyword>
<dbReference type="AlphaFoldDB" id="A0A921I134"/>
<dbReference type="SMART" id="SM00530">
    <property type="entry name" value="HTH_XRE"/>
    <property type="match status" value="1"/>
</dbReference>
<dbReference type="GO" id="GO:0005829">
    <property type="term" value="C:cytosol"/>
    <property type="evidence" value="ECO:0007669"/>
    <property type="project" value="TreeGrafter"/>
</dbReference>
<evidence type="ECO:0000313" key="4">
    <source>
        <dbReference type="Proteomes" id="UP000769156"/>
    </source>
</evidence>
<dbReference type="CDD" id="cd00093">
    <property type="entry name" value="HTH_XRE"/>
    <property type="match status" value="1"/>
</dbReference>
<feature type="domain" description="HTH cro/C1-type" evidence="2">
    <location>
        <begin position="7"/>
        <end position="61"/>
    </location>
</feature>
<name>A0A921I134_9FIRM</name>
<dbReference type="GO" id="GO:0003677">
    <property type="term" value="F:DNA binding"/>
    <property type="evidence" value="ECO:0007669"/>
    <property type="project" value="UniProtKB-KW"/>
</dbReference>
<reference evidence="3" key="1">
    <citation type="journal article" date="2021" name="PeerJ">
        <title>Extensive microbial diversity within the chicken gut microbiome revealed by metagenomics and culture.</title>
        <authorList>
            <person name="Gilroy R."/>
            <person name="Ravi A."/>
            <person name="Getino M."/>
            <person name="Pursley I."/>
            <person name="Horton D.L."/>
            <person name="Alikhan N.F."/>
            <person name="Baker D."/>
            <person name="Gharbi K."/>
            <person name="Hall N."/>
            <person name="Watson M."/>
            <person name="Adriaenssens E.M."/>
            <person name="Foster-Nyarko E."/>
            <person name="Jarju S."/>
            <person name="Secka A."/>
            <person name="Antonio M."/>
            <person name="Oren A."/>
            <person name="Chaudhuri R.R."/>
            <person name="La Ragione R."/>
            <person name="Hildebrand F."/>
            <person name="Pallen M.J."/>
        </authorList>
    </citation>
    <scope>NUCLEOTIDE SEQUENCE</scope>
    <source>
        <strain evidence="3">ChiSjej5B23-16112</strain>
    </source>
</reference>
<dbReference type="GO" id="GO:0003700">
    <property type="term" value="F:DNA-binding transcription factor activity"/>
    <property type="evidence" value="ECO:0007669"/>
    <property type="project" value="TreeGrafter"/>
</dbReference>
<dbReference type="SUPFAM" id="SSF47413">
    <property type="entry name" value="lambda repressor-like DNA-binding domains"/>
    <property type="match status" value="1"/>
</dbReference>
<proteinExistence type="predicted"/>
<gene>
    <name evidence="3" type="ORF">K8V82_04190</name>
</gene>
<reference evidence="3" key="2">
    <citation type="submission" date="2021-09" db="EMBL/GenBank/DDBJ databases">
        <authorList>
            <person name="Gilroy R."/>
        </authorList>
    </citation>
    <scope>NUCLEOTIDE SEQUENCE</scope>
    <source>
        <strain evidence="3">ChiSjej5B23-16112</strain>
    </source>
</reference>
<comment type="caution">
    <text evidence="3">The sequence shown here is derived from an EMBL/GenBank/DDBJ whole genome shotgun (WGS) entry which is preliminary data.</text>
</comment>